<feature type="domain" description="D-isomer specific 2-hydroxyacid dehydrogenase NAD-binding" evidence="3">
    <location>
        <begin position="103"/>
        <end position="277"/>
    </location>
</feature>
<dbReference type="EMBL" id="JAINVB010000001">
    <property type="protein sequence ID" value="MCK0087222.1"/>
    <property type="molecule type" value="Genomic_DNA"/>
</dbReference>
<evidence type="ECO:0000313" key="4">
    <source>
        <dbReference type="EMBL" id="MCK0087222.1"/>
    </source>
</evidence>
<keyword evidence="2" id="KW-0520">NAD</keyword>
<dbReference type="Gene3D" id="3.40.50.720">
    <property type="entry name" value="NAD(P)-binding Rossmann-like Domain"/>
    <property type="match status" value="2"/>
</dbReference>
<dbReference type="InterPro" id="IPR006140">
    <property type="entry name" value="D-isomer_DH_NAD-bd"/>
</dbReference>
<evidence type="ECO:0000313" key="5">
    <source>
        <dbReference type="Proteomes" id="UP001203136"/>
    </source>
</evidence>
<dbReference type="Proteomes" id="UP001203136">
    <property type="component" value="Unassembled WGS sequence"/>
</dbReference>
<proteinExistence type="predicted"/>
<dbReference type="RefSeq" id="WP_024738560.1">
    <property type="nucleotide sequence ID" value="NZ_JAINVB010000001.1"/>
</dbReference>
<dbReference type="GO" id="GO:0051287">
    <property type="term" value="F:NAD binding"/>
    <property type="evidence" value="ECO:0007669"/>
    <property type="project" value="InterPro"/>
</dbReference>
<comment type="caution">
    <text evidence="4">The sequence shown here is derived from an EMBL/GenBank/DDBJ whole genome shotgun (WGS) entry which is preliminary data.</text>
</comment>
<dbReference type="GO" id="GO:0016616">
    <property type="term" value="F:oxidoreductase activity, acting on the CH-OH group of donors, NAD or NADP as acceptor"/>
    <property type="evidence" value="ECO:0007669"/>
    <property type="project" value="UniProtKB-ARBA"/>
</dbReference>
<dbReference type="PROSITE" id="PS00671">
    <property type="entry name" value="D_2_HYDROXYACID_DH_3"/>
    <property type="match status" value="1"/>
</dbReference>
<name>A0AAW5F5W4_CLOSY</name>
<keyword evidence="1" id="KW-0560">Oxidoreductase</keyword>
<dbReference type="SUPFAM" id="SSF51735">
    <property type="entry name" value="NAD(P)-binding Rossmann-fold domains"/>
    <property type="match status" value="1"/>
</dbReference>
<dbReference type="AlphaFoldDB" id="A0AAW5F5W4"/>
<dbReference type="PANTHER" id="PTHR43333:SF1">
    <property type="entry name" value="D-ISOMER SPECIFIC 2-HYDROXYACID DEHYDROGENASE NAD-BINDING DOMAIN-CONTAINING PROTEIN"/>
    <property type="match status" value="1"/>
</dbReference>
<gene>
    <name evidence="4" type="ORF">K5I21_15335</name>
</gene>
<reference evidence="4" key="1">
    <citation type="journal article" date="2022" name="Cell Host Microbe">
        <title>Colonization of the live biotherapeutic product VE303 and modulation of the microbiota and metabolites in healthy volunteers.</title>
        <authorList>
            <person name="Dsouza M."/>
            <person name="Menon R."/>
            <person name="Crossette E."/>
            <person name="Bhattarai S.K."/>
            <person name="Schneider J."/>
            <person name="Kim Y.G."/>
            <person name="Reddy S."/>
            <person name="Caballero S."/>
            <person name="Felix C."/>
            <person name="Cornacchione L."/>
            <person name="Hendrickson J."/>
            <person name="Watson A.R."/>
            <person name="Minot S.S."/>
            <person name="Greenfield N."/>
            <person name="Schopf L."/>
            <person name="Szabady R."/>
            <person name="Patarroyo J."/>
            <person name="Smith W."/>
            <person name="Harrison P."/>
            <person name="Kuijper E.J."/>
            <person name="Kelly C.P."/>
            <person name="Olle B."/>
            <person name="Bobilev D."/>
            <person name="Silber J.L."/>
            <person name="Bucci V."/>
            <person name="Roberts B."/>
            <person name="Faith J."/>
            <person name="Norman J.M."/>
        </authorList>
    </citation>
    <scope>NUCLEOTIDE SEQUENCE</scope>
    <source>
        <strain evidence="4">VE303-04</strain>
    </source>
</reference>
<dbReference type="CDD" id="cd05300">
    <property type="entry name" value="2-Hacid_dh_1"/>
    <property type="match status" value="1"/>
</dbReference>
<organism evidence="4 5">
    <name type="scientific">Clostridium symbiosum</name>
    <name type="common">Bacteroides symbiosus</name>
    <dbReference type="NCBI Taxonomy" id="1512"/>
    <lineage>
        <taxon>Bacteria</taxon>
        <taxon>Bacillati</taxon>
        <taxon>Bacillota</taxon>
        <taxon>Clostridia</taxon>
        <taxon>Lachnospirales</taxon>
        <taxon>Lachnospiraceae</taxon>
        <taxon>Otoolea</taxon>
    </lineage>
</organism>
<dbReference type="SUPFAM" id="SSF52283">
    <property type="entry name" value="Formate/glycerate dehydrogenase catalytic domain-like"/>
    <property type="match status" value="1"/>
</dbReference>
<dbReference type="InterPro" id="IPR036291">
    <property type="entry name" value="NAD(P)-bd_dom_sf"/>
</dbReference>
<evidence type="ECO:0000259" key="3">
    <source>
        <dbReference type="Pfam" id="PF02826"/>
    </source>
</evidence>
<dbReference type="PANTHER" id="PTHR43333">
    <property type="entry name" value="2-HACID_DH_C DOMAIN-CONTAINING PROTEIN"/>
    <property type="match status" value="1"/>
</dbReference>
<protein>
    <submittedName>
        <fullName evidence="4">D-2-hydroxyacid dehydrogenase</fullName>
    </submittedName>
</protein>
<evidence type="ECO:0000256" key="1">
    <source>
        <dbReference type="ARBA" id="ARBA00023002"/>
    </source>
</evidence>
<sequence length="322" mass="35330">MKRILVTLPVTEEQKRQYSNIAPEAEFIYCRKEEVTAGLAARVTAVIGNIAPSLLAVNQGIEWVQLNSAGTDGYLAEGVLSGSAVLTNATGAYGTAIAEHMTGQLLMLLKKFPVYLENQKNRIWKDAGRVRPIIGSNILIVGAGDIGMEFASRMKAFGAYITGIRRTVREKPDCMDEMDTAENLEKRLAQADVVAVCLPGTRETFHLFSERQFAAMKEGAVFLNVGRGNIVDTEALVKVLKEGKLWGASLDVFEQEPLPEDSELWSCPNLLITPHVSGGFHLPYTVDRIVEISLKNLASYIHHEEYVSVVDRATGYKVSGSL</sequence>
<dbReference type="InterPro" id="IPR029753">
    <property type="entry name" value="D-isomer_DH_CS"/>
</dbReference>
<evidence type="ECO:0000256" key="2">
    <source>
        <dbReference type="ARBA" id="ARBA00023027"/>
    </source>
</evidence>
<dbReference type="Pfam" id="PF02826">
    <property type="entry name" value="2-Hacid_dh_C"/>
    <property type="match status" value="1"/>
</dbReference>
<accession>A0AAW5F5W4</accession>